<sequence>MEKKRRELANGAGTVVTYYCSQLEGEQSKHVQKTQKALGWRFGIMQRYRCNGWLHITVPNRIPNDSQQRVRIRITHDHAHPPPPTKPEVRDGRGRFVPGNKSSEEPHSAVVSRPGPTNSAESPAQGVSLGRPATSRTHPTPRPIVEAAEIPLTSSGPSSMYASPEYAEAPLPDPTYPEQVPSSIHTHDSKSPGIVATSRRSPDVMFSRDFLMSIGRDVDAILHKALAGVDNERAGQFQSLFLQLHQLGESIRAEDRAAGIPSTSLQPPPPT</sequence>
<gene>
    <name evidence="2" type="ORF">SCHPADRAFT_539233</name>
</gene>
<dbReference type="InParanoid" id="A0A0H2RKL3"/>
<feature type="region of interest" description="Disordered" evidence="1">
    <location>
        <begin position="75"/>
        <end position="172"/>
    </location>
</feature>
<evidence type="ECO:0000313" key="3">
    <source>
        <dbReference type="Proteomes" id="UP000053477"/>
    </source>
</evidence>
<keyword evidence="3" id="KW-1185">Reference proteome</keyword>
<proteinExistence type="predicted"/>
<name>A0A0H2RKL3_9AGAM</name>
<dbReference type="Proteomes" id="UP000053477">
    <property type="component" value="Unassembled WGS sequence"/>
</dbReference>
<organism evidence="2 3">
    <name type="scientific">Schizopora paradoxa</name>
    <dbReference type="NCBI Taxonomy" id="27342"/>
    <lineage>
        <taxon>Eukaryota</taxon>
        <taxon>Fungi</taxon>
        <taxon>Dikarya</taxon>
        <taxon>Basidiomycota</taxon>
        <taxon>Agaricomycotina</taxon>
        <taxon>Agaricomycetes</taxon>
        <taxon>Hymenochaetales</taxon>
        <taxon>Schizoporaceae</taxon>
        <taxon>Schizopora</taxon>
    </lineage>
</organism>
<dbReference type="EMBL" id="KQ086039">
    <property type="protein sequence ID" value="KLO09968.1"/>
    <property type="molecule type" value="Genomic_DNA"/>
</dbReference>
<reference evidence="2 3" key="1">
    <citation type="submission" date="2015-04" db="EMBL/GenBank/DDBJ databases">
        <title>Complete genome sequence of Schizopora paradoxa KUC8140, a cosmopolitan wood degrader in East Asia.</title>
        <authorList>
            <consortium name="DOE Joint Genome Institute"/>
            <person name="Min B."/>
            <person name="Park H."/>
            <person name="Jang Y."/>
            <person name="Kim J.-J."/>
            <person name="Kim K.H."/>
            <person name="Pangilinan J."/>
            <person name="Lipzen A."/>
            <person name="Riley R."/>
            <person name="Grigoriev I.V."/>
            <person name="Spatafora J.W."/>
            <person name="Choi I.-G."/>
        </authorList>
    </citation>
    <scope>NUCLEOTIDE SEQUENCE [LARGE SCALE GENOMIC DNA]</scope>
    <source>
        <strain evidence="2 3">KUC8140</strain>
    </source>
</reference>
<protein>
    <submittedName>
        <fullName evidence="2">Uncharacterized protein</fullName>
    </submittedName>
</protein>
<dbReference type="OrthoDB" id="2959849at2759"/>
<dbReference type="AlphaFoldDB" id="A0A0H2RKL3"/>
<evidence type="ECO:0000313" key="2">
    <source>
        <dbReference type="EMBL" id="KLO09968.1"/>
    </source>
</evidence>
<feature type="region of interest" description="Disordered" evidence="1">
    <location>
        <begin position="179"/>
        <end position="198"/>
    </location>
</feature>
<accession>A0A0H2RKL3</accession>
<feature type="compositionally biased region" description="Polar residues" evidence="1">
    <location>
        <begin position="152"/>
        <end position="161"/>
    </location>
</feature>
<evidence type="ECO:0000256" key="1">
    <source>
        <dbReference type="SAM" id="MobiDB-lite"/>
    </source>
</evidence>